<sequence>MHHLLGHSTPPHAFNTGSRSKKTAPQSASASASPSPTPSGRGSSVPMEAANVDTIGSGVGAQAPHVQTDETTAIIANPEVVQIHVEGDDEDQEEGDDVVHLTGKRKRRCTSAVWEHFTKLEKSEGQIDWIEEKNEEQIDSIQEEEEEEDMDSDPDIMDDADEL</sequence>
<protein>
    <submittedName>
        <fullName evidence="2">Uncharacterized protein</fullName>
    </submittedName>
</protein>
<gene>
    <name evidence="2" type="ORF">SEVIR_9G260600v2</name>
</gene>
<dbReference type="AlphaFoldDB" id="A0A4U6SY32"/>
<evidence type="ECO:0000313" key="3">
    <source>
        <dbReference type="Proteomes" id="UP000298652"/>
    </source>
</evidence>
<evidence type="ECO:0000313" key="2">
    <source>
        <dbReference type="EMBL" id="TKV93910.1"/>
    </source>
</evidence>
<dbReference type="Gramene" id="TKV93910">
    <property type="protein sequence ID" value="TKV93910"/>
    <property type="gene ID" value="SEVIR_9G260600v2"/>
</dbReference>
<dbReference type="EMBL" id="CM016560">
    <property type="protein sequence ID" value="TKV93910.1"/>
    <property type="molecule type" value="Genomic_DNA"/>
</dbReference>
<feature type="region of interest" description="Disordered" evidence="1">
    <location>
        <begin position="1"/>
        <end position="71"/>
    </location>
</feature>
<evidence type="ECO:0000256" key="1">
    <source>
        <dbReference type="SAM" id="MobiDB-lite"/>
    </source>
</evidence>
<name>A0A4U6SY32_SETVI</name>
<organism evidence="2 3">
    <name type="scientific">Setaria viridis</name>
    <name type="common">Green bristlegrass</name>
    <name type="synonym">Setaria italica subsp. viridis</name>
    <dbReference type="NCBI Taxonomy" id="4556"/>
    <lineage>
        <taxon>Eukaryota</taxon>
        <taxon>Viridiplantae</taxon>
        <taxon>Streptophyta</taxon>
        <taxon>Embryophyta</taxon>
        <taxon>Tracheophyta</taxon>
        <taxon>Spermatophyta</taxon>
        <taxon>Magnoliopsida</taxon>
        <taxon>Liliopsida</taxon>
        <taxon>Poales</taxon>
        <taxon>Poaceae</taxon>
        <taxon>PACMAD clade</taxon>
        <taxon>Panicoideae</taxon>
        <taxon>Panicodae</taxon>
        <taxon>Paniceae</taxon>
        <taxon>Cenchrinae</taxon>
        <taxon>Setaria</taxon>
    </lineage>
</organism>
<reference evidence="2" key="1">
    <citation type="submission" date="2019-03" db="EMBL/GenBank/DDBJ databases">
        <title>WGS assembly of Setaria viridis.</title>
        <authorList>
            <person name="Huang P."/>
            <person name="Jenkins J."/>
            <person name="Grimwood J."/>
            <person name="Barry K."/>
            <person name="Healey A."/>
            <person name="Mamidi S."/>
            <person name="Sreedasyam A."/>
            <person name="Shu S."/>
            <person name="Feldman M."/>
            <person name="Wu J."/>
            <person name="Yu Y."/>
            <person name="Chen C."/>
            <person name="Johnson J."/>
            <person name="Rokhsar D."/>
            <person name="Baxter I."/>
            <person name="Schmutz J."/>
            <person name="Brutnell T."/>
            <person name="Kellogg E."/>
        </authorList>
    </citation>
    <scope>NUCLEOTIDE SEQUENCE [LARGE SCALE GENOMIC DNA]</scope>
</reference>
<proteinExistence type="predicted"/>
<accession>A0A4U6SY32</accession>
<feature type="region of interest" description="Disordered" evidence="1">
    <location>
        <begin position="131"/>
        <end position="163"/>
    </location>
</feature>
<dbReference type="OMA" id="CTSWVWN"/>
<feature type="compositionally biased region" description="Acidic residues" evidence="1">
    <location>
        <begin position="137"/>
        <end position="163"/>
    </location>
</feature>
<keyword evidence="3" id="KW-1185">Reference proteome</keyword>
<dbReference type="Proteomes" id="UP000298652">
    <property type="component" value="Chromosome 9"/>
</dbReference>
<feature type="compositionally biased region" description="Low complexity" evidence="1">
    <location>
        <begin position="23"/>
        <end position="44"/>
    </location>
</feature>